<keyword evidence="4" id="KW-1185">Reference proteome</keyword>
<dbReference type="SUPFAM" id="SSF63712">
    <property type="entry name" value="Nicotinic receptor ligand binding domain-like"/>
    <property type="match status" value="1"/>
</dbReference>
<gene>
    <name evidence="3" type="ORF">PoB_007218600</name>
</gene>
<keyword evidence="1" id="KW-0812">Transmembrane</keyword>
<organism evidence="3 4">
    <name type="scientific">Plakobranchus ocellatus</name>
    <dbReference type="NCBI Taxonomy" id="259542"/>
    <lineage>
        <taxon>Eukaryota</taxon>
        <taxon>Metazoa</taxon>
        <taxon>Spiralia</taxon>
        <taxon>Lophotrochozoa</taxon>
        <taxon>Mollusca</taxon>
        <taxon>Gastropoda</taxon>
        <taxon>Heterobranchia</taxon>
        <taxon>Euthyneura</taxon>
        <taxon>Panpulmonata</taxon>
        <taxon>Sacoglossa</taxon>
        <taxon>Placobranchoidea</taxon>
        <taxon>Plakobranchidae</taxon>
        <taxon>Plakobranchus</taxon>
    </lineage>
</organism>
<feature type="domain" description="Neurotransmitter-gated ion-channel ligand-binding" evidence="2">
    <location>
        <begin position="4"/>
        <end position="88"/>
    </location>
</feature>
<protein>
    <submittedName>
        <fullName evidence="3">Neuronal acetylcholine receptor subunit alpha-10</fullName>
    </submittedName>
</protein>
<dbReference type="InterPro" id="IPR006202">
    <property type="entry name" value="Neur_chan_lig-bd"/>
</dbReference>
<name>A0AAV4DNG3_9GAST</name>
<dbReference type="GO" id="GO:0005230">
    <property type="term" value="F:extracellular ligand-gated monoatomic ion channel activity"/>
    <property type="evidence" value="ECO:0007669"/>
    <property type="project" value="InterPro"/>
</dbReference>
<accession>A0AAV4DNG3</accession>
<dbReference type="EMBL" id="BLXT01008064">
    <property type="protein sequence ID" value="GFO45681.1"/>
    <property type="molecule type" value="Genomic_DNA"/>
</dbReference>
<proteinExistence type="predicted"/>
<dbReference type="Pfam" id="PF02931">
    <property type="entry name" value="Neur_chan_LBD"/>
    <property type="match status" value="1"/>
</dbReference>
<evidence type="ECO:0000259" key="2">
    <source>
        <dbReference type="Pfam" id="PF02931"/>
    </source>
</evidence>
<evidence type="ECO:0000313" key="3">
    <source>
        <dbReference type="EMBL" id="GFO45681.1"/>
    </source>
</evidence>
<dbReference type="Proteomes" id="UP000735302">
    <property type="component" value="Unassembled WGS sequence"/>
</dbReference>
<reference evidence="3 4" key="1">
    <citation type="journal article" date="2021" name="Elife">
        <title>Chloroplast acquisition without the gene transfer in kleptoplastic sea slugs, Plakobranchus ocellatus.</title>
        <authorList>
            <person name="Maeda T."/>
            <person name="Takahashi S."/>
            <person name="Yoshida T."/>
            <person name="Shimamura S."/>
            <person name="Takaki Y."/>
            <person name="Nagai Y."/>
            <person name="Toyoda A."/>
            <person name="Suzuki Y."/>
            <person name="Arimoto A."/>
            <person name="Ishii H."/>
            <person name="Satoh N."/>
            <person name="Nishiyama T."/>
            <person name="Hasebe M."/>
            <person name="Maruyama T."/>
            <person name="Minagawa J."/>
            <person name="Obokata J."/>
            <person name="Shigenobu S."/>
        </authorList>
    </citation>
    <scope>NUCLEOTIDE SEQUENCE [LARGE SCALE GENOMIC DNA]</scope>
</reference>
<evidence type="ECO:0000313" key="4">
    <source>
        <dbReference type="Proteomes" id="UP000735302"/>
    </source>
</evidence>
<keyword evidence="1" id="KW-1133">Transmembrane helix</keyword>
<feature type="transmembrane region" description="Helical" evidence="1">
    <location>
        <begin position="94"/>
        <end position="112"/>
    </location>
</feature>
<keyword evidence="3" id="KW-0675">Receptor</keyword>
<dbReference type="Gene3D" id="2.70.170.10">
    <property type="entry name" value="Neurotransmitter-gated ion-channel ligand-binding domain"/>
    <property type="match status" value="1"/>
</dbReference>
<comment type="caution">
    <text evidence="3">The sequence shown here is derived from an EMBL/GenBank/DDBJ whole genome shotgun (WGS) entry which is preliminary data.</text>
</comment>
<sequence length="118" mass="13818">MFSSTAKLACSCKLDLVLFTVDTQSCHFRFVVFDFSTEQMDLVVDTAASNRTPIEFTENDEREVLSTEAERNKKNLLRCVTASVIIRICRRPCFYYRNIYTPTFSIAFFYVFSRLSYR</sequence>
<dbReference type="InterPro" id="IPR036734">
    <property type="entry name" value="Neur_chan_lig-bd_sf"/>
</dbReference>
<dbReference type="GO" id="GO:0016020">
    <property type="term" value="C:membrane"/>
    <property type="evidence" value="ECO:0007669"/>
    <property type="project" value="InterPro"/>
</dbReference>
<keyword evidence="1" id="KW-0472">Membrane</keyword>
<evidence type="ECO:0000256" key="1">
    <source>
        <dbReference type="SAM" id="Phobius"/>
    </source>
</evidence>
<dbReference type="AlphaFoldDB" id="A0AAV4DNG3"/>